<evidence type="ECO:0000256" key="4">
    <source>
        <dbReference type="RuleBase" id="RU003718"/>
    </source>
</evidence>
<evidence type="ECO:0000256" key="3">
    <source>
        <dbReference type="ARBA" id="ARBA00022679"/>
    </source>
</evidence>
<dbReference type="Pfam" id="PF00201">
    <property type="entry name" value="UDPGT"/>
    <property type="match status" value="1"/>
</dbReference>
<dbReference type="PANTHER" id="PTHR48046">
    <property type="entry name" value="UDP-GLYCOSYLTRANSFERASE 72E1"/>
    <property type="match status" value="1"/>
</dbReference>
<dbReference type="PANTHER" id="PTHR48046:SF6">
    <property type="entry name" value="GLYCOSYLTRANSFERASE"/>
    <property type="match status" value="1"/>
</dbReference>
<dbReference type="InterPro" id="IPR035595">
    <property type="entry name" value="UDP_glycos_trans_CS"/>
</dbReference>
<keyword evidence="7" id="KW-1185">Reference proteome</keyword>
<evidence type="ECO:0000313" key="6">
    <source>
        <dbReference type="EMBL" id="PKA55905.1"/>
    </source>
</evidence>
<evidence type="ECO:0000313" key="7">
    <source>
        <dbReference type="Proteomes" id="UP000236161"/>
    </source>
</evidence>
<dbReference type="AlphaFoldDB" id="A0A2I0AK63"/>
<organism evidence="6 7">
    <name type="scientific">Apostasia shenzhenica</name>
    <dbReference type="NCBI Taxonomy" id="1088818"/>
    <lineage>
        <taxon>Eukaryota</taxon>
        <taxon>Viridiplantae</taxon>
        <taxon>Streptophyta</taxon>
        <taxon>Embryophyta</taxon>
        <taxon>Tracheophyta</taxon>
        <taxon>Spermatophyta</taxon>
        <taxon>Magnoliopsida</taxon>
        <taxon>Liliopsida</taxon>
        <taxon>Asparagales</taxon>
        <taxon>Orchidaceae</taxon>
        <taxon>Apostasioideae</taxon>
        <taxon>Apostasia</taxon>
    </lineage>
</organism>
<dbReference type="SUPFAM" id="SSF53756">
    <property type="entry name" value="UDP-Glycosyltransferase/glycogen phosphorylase"/>
    <property type="match status" value="1"/>
</dbReference>
<dbReference type="EMBL" id="KZ451976">
    <property type="protein sequence ID" value="PKA55905.1"/>
    <property type="molecule type" value="Genomic_DNA"/>
</dbReference>
<gene>
    <name evidence="6" type="primary">AS</name>
    <name evidence="6" type="ORF">AXF42_Ash014577</name>
</gene>
<sequence length="466" mass="50605">MADSGSNPHVVLLPSPGIGHLIPFVELAKRLALHHNLSVTIITFSNFTSHIHHAILSALPAGVSAVSLPPVPLDDLPATTDGISRISVMISRSIPSVREALRHIRDTTPRVAAFIIDLFCGDTLPIAEELRFPQFIFFTSSLFCLSMFLHLPTLHDSPEKANLLRLPGCLPLQATLISDMSMSDHGLSYMLHHSRNHDRVDGIMVNSFEAMEGGAAGFLRDRGEGKPPVVPVGPLVNCDADSAGSDRDESCIEWLDRQPDRSVLFVAFGSWGSLSLEQAGELAVGLEMSGQRFLWVIRKPGDDEGGDYFSINHADDLLGFLPQGFLERTKEKGMVVPFWVPQAKILAHAAVGGFLSHCGWNSCLESIVNGVPMIAWPLNAEQPMNALMLTEMKVALRAGGSSADGKVRKEEIAGVVRKLIEGEEGKDARRRMREVQETAVKAVSSGESSDVALAVMVNSWKSRADN</sequence>
<reference evidence="6 7" key="1">
    <citation type="journal article" date="2017" name="Nature">
        <title>The Apostasia genome and the evolution of orchids.</title>
        <authorList>
            <person name="Zhang G.Q."/>
            <person name="Liu K.W."/>
            <person name="Li Z."/>
            <person name="Lohaus R."/>
            <person name="Hsiao Y.Y."/>
            <person name="Niu S.C."/>
            <person name="Wang J.Y."/>
            <person name="Lin Y.C."/>
            <person name="Xu Q."/>
            <person name="Chen L.J."/>
            <person name="Yoshida K."/>
            <person name="Fujiwara S."/>
            <person name="Wang Z.W."/>
            <person name="Zhang Y.Q."/>
            <person name="Mitsuda N."/>
            <person name="Wang M."/>
            <person name="Liu G.H."/>
            <person name="Pecoraro L."/>
            <person name="Huang H.X."/>
            <person name="Xiao X.J."/>
            <person name="Lin M."/>
            <person name="Wu X.Y."/>
            <person name="Wu W.L."/>
            <person name="Chen Y.Y."/>
            <person name="Chang S.B."/>
            <person name="Sakamoto S."/>
            <person name="Ohme-Takagi M."/>
            <person name="Yagi M."/>
            <person name="Zeng S.J."/>
            <person name="Shen C.Y."/>
            <person name="Yeh C.M."/>
            <person name="Luo Y.B."/>
            <person name="Tsai W.C."/>
            <person name="Van de Peer Y."/>
            <person name="Liu Z.J."/>
        </authorList>
    </citation>
    <scope>NUCLEOTIDE SEQUENCE [LARGE SCALE GENOMIC DNA]</scope>
    <source>
        <strain evidence="7">cv. Shenzhen</strain>
        <tissue evidence="6">Stem</tissue>
    </source>
</reference>
<dbReference type="PROSITE" id="PS00375">
    <property type="entry name" value="UDPGT"/>
    <property type="match status" value="1"/>
</dbReference>
<dbReference type="GO" id="GO:0008194">
    <property type="term" value="F:UDP-glycosyltransferase activity"/>
    <property type="evidence" value="ECO:0007669"/>
    <property type="project" value="InterPro"/>
</dbReference>
<evidence type="ECO:0000256" key="1">
    <source>
        <dbReference type="ARBA" id="ARBA00009995"/>
    </source>
</evidence>
<comment type="similarity">
    <text evidence="1 4">Belongs to the UDP-glycosyltransferase family.</text>
</comment>
<dbReference type="EC" id="2.4.1.-" evidence="5"/>
<keyword evidence="2 4" id="KW-0328">Glycosyltransferase</keyword>
<dbReference type="OrthoDB" id="694549at2759"/>
<dbReference type="Proteomes" id="UP000236161">
    <property type="component" value="Unassembled WGS sequence"/>
</dbReference>
<evidence type="ECO:0000256" key="5">
    <source>
        <dbReference type="RuleBase" id="RU362057"/>
    </source>
</evidence>
<proteinExistence type="inferred from homology"/>
<name>A0A2I0AK63_9ASPA</name>
<protein>
    <recommendedName>
        <fullName evidence="5">Glycosyltransferase</fullName>
        <ecNumber evidence="5">2.4.1.-</ecNumber>
    </recommendedName>
</protein>
<evidence type="ECO:0000256" key="2">
    <source>
        <dbReference type="ARBA" id="ARBA00022676"/>
    </source>
</evidence>
<keyword evidence="3 4" id="KW-0808">Transferase</keyword>
<dbReference type="CDD" id="cd03784">
    <property type="entry name" value="GT1_Gtf-like"/>
    <property type="match status" value="1"/>
</dbReference>
<accession>A0A2I0AK63</accession>
<dbReference type="Gene3D" id="3.40.50.2000">
    <property type="entry name" value="Glycogen Phosphorylase B"/>
    <property type="match status" value="2"/>
</dbReference>
<dbReference type="FunFam" id="3.40.50.2000:FF:000056">
    <property type="entry name" value="Glycosyltransferase"/>
    <property type="match status" value="1"/>
</dbReference>
<dbReference type="InterPro" id="IPR002213">
    <property type="entry name" value="UDP_glucos_trans"/>
</dbReference>